<dbReference type="OMA" id="HEEHNAH"/>
<dbReference type="GO" id="GO:0003690">
    <property type="term" value="F:double-stranded DNA binding"/>
    <property type="evidence" value="ECO:0007669"/>
    <property type="project" value="InterPro"/>
</dbReference>
<dbReference type="AlphaFoldDB" id="A0A4T0SFA4"/>
<evidence type="ECO:0000313" key="3">
    <source>
        <dbReference type="EMBL" id="TIC25616.1"/>
    </source>
</evidence>
<evidence type="ECO:0000313" key="2">
    <source>
        <dbReference type="EMBL" id="TIB96108.1"/>
    </source>
</evidence>
<dbReference type="GO" id="GO:0003723">
    <property type="term" value="F:RNA binding"/>
    <property type="evidence" value="ECO:0007669"/>
    <property type="project" value="InterPro"/>
</dbReference>
<dbReference type="Gene3D" id="1.10.10.10">
    <property type="entry name" value="Winged helix-like DNA-binding domain superfamily/Winged helix DNA-binding domain"/>
    <property type="match status" value="1"/>
</dbReference>
<evidence type="ECO:0000313" key="1">
    <source>
        <dbReference type="EMBL" id="TIB76057.1"/>
    </source>
</evidence>
<dbReference type="EMBL" id="SPRC01000052">
    <property type="protein sequence ID" value="TIB76057.1"/>
    <property type="molecule type" value="Genomic_DNA"/>
</dbReference>
<dbReference type="Proteomes" id="UP000310685">
    <property type="component" value="Unassembled WGS sequence"/>
</dbReference>
<dbReference type="Proteomes" id="UP000305647">
    <property type="component" value="Unassembled WGS sequence"/>
</dbReference>
<dbReference type="EMBL" id="SPRX01000053">
    <property type="protein sequence ID" value="TIC63171.1"/>
    <property type="molecule type" value="Genomic_DNA"/>
</dbReference>
<dbReference type="GO" id="GO:0006368">
    <property type="term" value="P:transcription elongation by RNA polymerase II"/>
    <property type="evidence" value="ECO:0007669"/>
    <property type="project" value="TreeGrafter"/>
</dbReference>
<dbReference type="EMBL" id="SPRO01000055">
    <property type="protein sequence ID" value="TIC25616.1"/>
    <property type="molecule type" value="Genomic_DNA"/>
</dbReference>
<dbReference type="GO" id="GO:0070390">
    <property type="term" value="C:transcription export complex 2"/>
    <property type="evidence" value="ECO:0007669"/>
    <property type="project" value="TreeGrafter"/>
</dbReference>
<accession>A0A4T0SFA4</accession>
<sequence length="394" mass="44561">MLGGDLGEHFKNLHLNLLAGASIRLLLPGSSQFDSIPINSSNVDDTLESILQATPYYNNKEWRAFLNAYINLLNKVGDIWQLLTKCYTTVTPIYLSNSDNGVDITPTLKLLSTALVKYSFRISKEASSHAASLLSRLLAASNTDIPQRRRVLVHTANMLSWTYFKLRRLHSLPTALKAVIPIEDELKNNYPASEITTYRYWRARSKLAEWRVGAADHHFSIAYMSCHYNSIGNLRRIVSYWLTCALILCRAPTEDMLIRYGLEEPFGELFRQLRRGDVGGLYSALNQPNTRNFFIKMGVYTMLKEKLECVVHRSLLRKILTVRGDENRIIPLKIFLSALNFTAPDEEYDVDDAEAIAVSLIDQEFIGASIQHSSRTLVLAKANSAAFPIISQKL</sequence>
<evidence type="ECO:0000313" key="5">
    <source>
        <dbReference type="Proteomes" id="UP000305647"/>
    </source>
</evidence>
<dbReference type="InterPro" id="IPR045114">
    <property type="entry name" value="Csn12-like"/>
</dbReference>
<evidence type="ECO:0000313" key="7">
    <source>
        <dbReference type="Proteomes" id="UP000310685"/>
    </source>
</evidence>
<name>A0A4T0SFA4_9BASI</name>
<reference evidence="5 6" key="1">
    <citation type="submission" date="2019-03" db="EMBL/GenBank/DDBJ databases">
        <title>Sequencing 25 genomes of Wallemia mellicola.</title>
        <authorList>
            <person name="Gostincar C."/>
        </authorList>
    </citation>
    <scope>NUCLEOTIDE SEQUENCE [LARGE SCALE GENOMIC DNA]</scope>
    <source>
        <strain evidence="2 6">EXF-1262</strain>
        <strain evidence="1 7">EXF-6152</strain>
        <strain evidence="4 8">EXF-757</strain>
        <strain evidence="3 5">EXF-8738</strain>
    </source>
</reference>
<organism evidence="2 6">
    <name type="scientific">Wallemia mellicola</name>
    <dbReference type="NCBI Taxonomy" id="1708541"/>
    <lineage>
        <taxon>Eukaryota</taxon>
        <taxon>Fungi</taxon>
        <taxon>Dikarya</taxon>
        <taxon>Basidiomycota</taxon>
        <taxon>Wallemiomycotina</taxon>
        <taxon>Wallemiomycetes</taxon>
        <taxon>Wallemiales</taxon>
        <taxon>Wallemiaceae</taxon>
        <taxon>Wallemia</taxon>
    </lineage>
</organism>
<gene>
    <name evidence="4" type="ORF">E3Q01_03531</name>
    <name evidence="3" type="ORF">E3Q10_03689</name>
    <name evidence="2" type="ORF">E3Q17_03999</name>
    <name evidence="1" type="ORF">E3Q22_03724</name>
</gene>
<dbReference type="GO" id="GO:0016973">
    <property type="term" value="P:poly(A)+ mRNA export from nucleus"/>
    <property type="evidence" value="ECO:0007669"/>
    <property type="project" value="TreeGrafter"/>
</dbReference>
<dbReference type="GO" id="GO:0000973">
    <property type="term" value="P:post-transcriptional tethering of RNA polymerase II gene DNA at nuclear periphery"/>
    <property type="evidence" value="ECO:0007669"/>
    <property type="project" value="TreeGrafter"/>
</dbReference>
<protein>
    <submittedName>
        <fullName evidence="2">Uncharacterized protein</fullName>
    </submittedName>
</protein>
<evidence type="ECO:0000313" key="4">
    <source>
        <dbReference type="EMBL" id="TIC63171.1"/>
    </source>
</evidence>
<proteinExistence type="predicted"/>
<dbReference type="PANTHER" id="PTHR12732:SF8">
    <property type="entry name" value="NUCLEAR MRNA EXPORT PROTEIN THP1"/>
    <property type="match status" value="1"/>
</dbReference>
<dbReference type="Proteomes" id="UP000307169">
    <property type="component" value="Unassembled WGS sequence"/>
</dbReference>
<evidence type="ECO:0000313" key="6">
    <source>
        <dbReference type="Proteomes" id="UP000307169"/>
    </source>
</evidence>
<comment type="caution">
    <text evidence="2">The sequence shown here is derived from an EMBL/GenBank/DDBJ whole genome shotgun (WGS) entry which is preliminary data.</text>
</comment>
<dbReference type="InterPro" id="IPR036388">
    <property type="entry name" value="WH-like_DNA-bd_sf"/>
</dbReference>
<dbReference type="EMBL" id="SPRH01000071">
    <property type="protein sequence ID" value="TIB96108.1"/>
    <property type="molecule type" value="Genomic_DNA"/>
</dbReference>
<dbReference type="PANTHER" id="PTHR12732">
    <property type="entry name" value="UNCHARACTERIZED PROTEASOME COMPONENT REGION PCI-CONTAINING"/>
    <property type="match status" value="1"/>
</dbReference>
<dbReference type="Proteomes" id="UP000310708">
    <property type="component" value="Unassembled WGS sequence"/>
</dbReference>
<evidence type="ECO:0000313" key="8">
    <source>
        <dbReference type="Proteomes" id="UP000310708"/>
    </source>
</evidence>
<dbReference type="SMART" id="SM00753">
    <property type="entry name" value="PAM"/>
    <property type="match status" value="1"/>
</dbReference>